<organism evidence="2 3">
    <name type="scientific">Actinomadura verrucosospora</name>
    <dbReference type="NCBI Taxonomy" id="46165"/>
    <lineage>
        <taxon>Bacteria</taxon>
        <taxon>Bacillati</taxon>
        <taxon>Actinomycetota</taxon>
        <taxon>Actinomycetes</taxon>
        <taxon>Streptosporangiales</taxon>
        <taxon>Thermomonosporaceae</taxon>
        <taxon>Actinomadura</taxon>
    </lineage>
</organism>
<gene>
    <name evidence="2" type="ORF">ACTIVE_8929</name>
</gene>
<dbReference type="EMBL" id="CP053892">
    <property type="protein sequence ID" value="QKG27274.1"/>
    <property type="molecule type" value="Genomic_DNA"/>
</dbReference>
<accession>A0A7D3W2W7</accession>
<feature type="compositionally biased region" description="Pro residues" evidence="1">
    <location>
        <begin position="24"/>
        <end position="34"/>
    </location>
</feature>
<keyword evidence="3" id="KW-1185">Reference proteome</keyword>
<evidence type="ECO:0000313" key="2">
    <source>
        <dbReference type="EMBL" id="QKG27274.1"/>
    </source>
</evidence>
<evidence type="ECO:0000256" key="1">
    <source>
        <dbReference type="SAM" id="MobiDB-lite"/>
    </source>
</evidence>
<feature type="region of interest" description="Disordered" evidence="1">
    <location>
        <begin position="1"/>
        <end position="37"/>
    </location>
</feature>
<protein>
    <submittedName>
        <fullName evidence="2">Uncharacterized protein</fullName>
    </submittedName>
</protein>
<name>A0A7D3W2W7_ACTVE</name>
<feature type="region of interest" description="Disordered" evidence="1">
    <location>
        <begin position="151"/>
        <end position="171"/>
    </location>
</feature>
<sequence>MGRPATRSNPAKRRWGRSHQGPDQPAPPAGPRPVPASGRAFLVLPTAQVPADHRELGITFPAVRNCGSLSQPGSWRLITGVSRRPNKCPPHSPSWGCGGRFRHTRPVTRRRALAHAENSYVQIGKGRWRRGRKIVSGHVGSLSARRFRNGSAHGAMGRHRNRARYGQAGIE</sequence>
<dbReference type="AlphaFoldDB" id="A0A7D3W2W7"/>
<reference evidence="2 3" key="1">
    <citation type="submission" date="2020-05" db="EMBL/GenBank/DDBJ databases">
        <title>Actinomadura verrucosospora NRRL-B18236 (PFL_A860) Genome sequencing and assembly.</title>
        <authorList>
            <person name="Samborskyy M."/>
        </authorList>
    </citation>
    <scope>NUCLEOTIDE SEQUENCE [LARGE SCALE GENOMIC DNA]</scope>
    <source>
        <strain evidence="2 3">NRRL:B18236</strain>
    </source>
</reference>
<dbReference type="Proteomes" id="UP000501240">
    <property type="component" value="Chromosome"/>
</dbReference>
<proteinExistence type="predicted"/>
<evidence type="ECO:0000313" key="3">
    <source>
        <dbReference type="Proteomes" id="UP000501240"/>
    </source>
</evidence>